<name>A0A0L6UBA2_9BASI</name>
<protein>
    <recommendedName>
        <fullName evidence="4">Peptidase A2 domain-containing protein</fullName>
    </recommendedName>
</protein>
<keyword evidence="3" id="KW-1185">Reference proteome</keyword>
<reference evidence="2 3" key="1">
    <citation type="submission" date="2015-08" db="EMBL/GenBank/DDBJ databases">
        <title>Next Generation Sequencing and Analysis of the Genome of Puccinia sorghi L Schw, the Causal Agent of Maize Common Rust.</title>
        <authorList>
            <person name="Rochi L."/>
            <person name="Burguener G."/>
            <person name="Darino M."/>
            <person name="Turjanski A."/>
            <person name="Kreff E."/>
            <person name="Dieguez M.J."/>
            <person name="Sacco F."/>
        </authorList>
    </citation>
    <scope>NUCLEOTIDE SEQUENCE [LARGE SCALE GENOMIC DNA]</scope>
    <source>
        <strain evidence="2 3">RO10H11247</strain>
    </source>
</reference>
<evidence type="ECO:0000313" key="2">
    <source>
        <dbReference type="EMBL" id="KNZ45828.1"/>
    </source>
</evidence>
<comment type="caution">
    <text evidence="2">The sequence shown here is derived from an EMBL/GenBank/DDBJ whole genome shotgun (WGS) entry which is preliminary data.</text>
</comment>
<gene>
    <name evidence="2" type="ORF">VP01_7773g1</name>
</gene>
<dbReference type="Proteomes" id="UP000037035">
    <property type="component" value="Unassembled WGS sequence"/>
</dbReference>
<feature type="non-terminal residue" evidence="2">
    <location>
        <position position="1"/>
    </location>
</feature>
<feature type="region of interest" description="Disordered" evidence="1">
    <location>
        <begin position="1"/>
        <end position="26"/>
    </location>
</feature>
<accession>A0A0L6UBA2</accession>
<sequence length="89" mass="9591">SAGLKADGNHVSFDVRSGEAEQAAEETPVQMCIGDLQVWVMIDSGSMVNLLPTDLVRDTDLVRRQANIGLRGIGVHECKVDGVVKGEWV</sequence>
<dbReference type="AlphaFoldDB" id="A0A0L6UBA2"/>
<proteinExistence type="predicted"/>
<evidence type="ECO:0000256" key="1">
    <source>
        <dbReference type="SAM" id="MobiDB-lite"/>
    </source>
</evidence>
<evidence type="ECO:0008006" key="4">
    <source>
        <dbReference type="Google" id="ProtNLM"/>
    </source>
</evidence>
<dbReference type="VEuPathDB" id="FungiDB:VP01_7773g1"/>
<organism evidence="2 3">
    <name type="scientific">Puccinia sorghi</name>
    <dbReference type="NCBI Taxonomy" id="27349"/>
    <lineage>
        <taxon>Eukaryota</taxon>
        <taxon>Fungi</taxon>
        <taxon>Dikarya</taxon>
        <taxon>Basidiomycota</taxon>
        <taxon>Pucciniomycotina</taxon>
        <taxon>Pucciniomycetes</taxon>
        <taxon>Pucciniales</taxon>
        <taxon>Pucciniaceae</taxon>
        <taxon>Puccinia</taxon>
    </lineage>
</organism>
<dbReference type="EMBL" id="LAVV01013242">
    <property type="protein sequence ID" value="KNZ45828.1"/>
    <property type="molecule type" value="Genomic_DNA"/>
</dbReference>
<evidence type="ECO:0000313" key="3">
    <source>
        <dbReference type="Proteomes" id="UP000037035"/>
    </source>
</evidence>